<evidence type="ECO:0000256" key="1">
    <source>
        <dbReference type="SAM" id="MobiDB-lite"/>
    </source>
</evidence>
<dbReference type="AlphaFoldDB" id="C5M5M5"/>
<keyword evidence="2" id="KW-1133">Transmembrane helix</keyword>
<dbReference type="RefSeq" id="XP_002546850.1">
    <property type="nucleotide sequence ID" value="XM_002546804.1"/>
</dbReference>
<accession>C5M5M5</accession>
<reference evidence="3 4" key="1">
    <citation type="journal article" date="2009" name="Nature">
        <title>Evolution of pathogenicity and sexual reproduction in eight Candida genomes.</title>
        <authorList>
            <person name="Butler G."/>
            <person name="Rasmussen M.D."/>
            <person name="Lin M.F."/>
            <person name="Santos M.A."/>
            <person name="Sakthikumar S."/>
            <person name="Munro C.A."/>
            <person name="Rheinbay E."/>
            <person name="Grabherr M."/>
            <person name="Forche A."/>
            <person name="Reedy J.L."/>
            <person name="Agrafioti I."/>
            <person name="Arnaud M.B."/>
            <person name="Bates S."/>
            <person name="Brown A.J."/>
            <person name="Brunke S."/>
            <person name="Costanzo M.C."/>
            <person name="Fitzpatrick D.A."/>
            <person name="de Groot P.W."/>
            <person name="Harris D."/>
            <person name="Hoyer L.L."/>
            <person name="Hube B."/>
            <person name="Klis F.M."/>
            <person name="Kodira C."/>
            <person name="Lennard N."/>
            <person name="Logue M.E."/>
            <person name="Martin R."/>
            <person name="Neiman A.M."/>
            <person name="Nikolaou E."/>
            <person name="Quail M.A."/>
            <person name="Quinn J."/>
            <person name="Santos M.C."/>
            <person name="Schmitzberger F.F."/>
            <person name="Sherlock G."/>
            <person name="Shah P."/>
            <person name="Silverstein K.A."/>
            <person name="Skrzypek M.S."/>
            <person name="Soll D."/>
            <person name="Staggs R."/>
            <person name="Stansfield I."/>
            <person name="Stumpf M.P."/>
            <person name="Sudbery P.E."/>
            <person name="Srikantha T."/>
            <person name="Zeng Q."/>
            <person name="Berman J."/>
            <person name="Berriman M."/>
            <person name="Heitman J."/>
            <person name="Gow N.A."/>
            <person name="Lorenz M.C."/>
            <person name="Birren B.W."/>
            <person name="Kellis M."/>
            <person name="Cuomo C.A."/>
        </authorList>
    </citation>
    <scope>NUCLEOTIDE SEQUENCE [LARGE SCALE GENOMIC DNA]</scope>
    <source>
        <strain evidence="4">ATCC MYA-3404 / T1</strain>
    </source>
</reference>
<dbReference type="KEGG" id="ctp:CTRG_01155"/>
<evidence type="ECO:0000313" key="3">
    <source>
        <dbReference type="EMBL" id="EER34295.1"/>
    </source>
</evidence>
<evidence type="ECO:0000313" key="4">
    <source>
        <dbReference type="Proteomes" id="UP000002037"/>
    </source>
</evidence>
<dbReference type="OrthoDB" id="10387805at2759"/>
<proteinExistence type="predicted"/>
<protein>
    <submittedName>
        <fullName evidence="3">Uncharacterized protein</fullName>
    </submittedName>
</protein>
<name>C5M5M5_CANTT</name>
<evidence type="ECO:0000256" key="2">
    <source>
        <dbReference type="SAM" id="Phobius"/>
    </source>
</evidence>
<feature type="region of interest" description="Disordered" evidence="1">
    <location>
        <begin position="159"/>
        <end position="225"/>
    </location>
</feature>
<keyword evidence="2" id="KW-0472">Membrane</keyword>
<dbReference type="EMBL" id="GG692396">
    <property type="protein sequence ID" value="EER34295.1"/>
    <property type="molecule type" value="Genomic_DNA"/>
</dbReference>
<dbReference type="VEuPathDB" id="FungiDB:CTRG_01155"/>
<dbReference type="Proteomes" id="UP000002037">
    <property type="component" value="Unassembled WGS sequence"/>
</dbReference>
<organism evidence="3 4">
    <name type="scientific">Candida tropicalis (strain ATCC MYA-3404 / T1)</name>
    <name type="common">Yeast</name>
    <dbReference type="NCBI Taxonomy" id="294747"/>
    <lineage>
        <taxon>Eukaryota</taxon>
        <taxon>Fungi</taxon>
        <taxon>Dikarya</taxon>
        <taxon>Ascomycota</taxon>
        <taxon>Saccharomycotina</taxon>
        <taxon>Pichiomycetes</taxon>
        <taxon>Debaryomycetaceae</taxon>
        <taxon>Candida/Lodderomyces clade</taxon>
        <taxon>Candida</taxon>
    </lineage>
</organism>
<dbReference type="HOGENOM" id="CLU_874347_0_0_1"/>
<sequence length="325" mass="37172">MHNHSFFLPLTILNPLFIMTSVRIILWFLLSSSILPLIVTSNSTKISRIQDLSFFQQIQEFAKWEEENLFKPKSLSFPTSNTTNNTTRDVSTFHSNITNRTFVLPIVNQYFNKSSKLLNISFFAQGKGKSKKPNWTVTSGFFADKEVEDDGREEECCFPIREIPVAKPPPRPKAPKPKPKMKYNPPPEYWPQPGTWSDSSSSDDNDEESSSWSDGSLSDESCSDDDGGGGNKLWFLGFNAPPVEKRVSIIPSSKLVTRVSDEFHNLYIDPQMKQYEKRNYMEEYQGFDEDSDTNNEISYGDLYESSSNNIIGLGRKWTLFLFSLL</sequence>
<feature type="transmembrane region" description="Helical" evidence="2">
    <location>
        <begin position="12"/>
        <end position="39"/>
    </location>
</feature>
<dbReference type="GeneID" id="8295879"/>
<gene>
    <name evidence="3" type="ORF">CTRG_01155</name>
</gene>
<keyword evidence="4" id="KW-1185">Reference proteome</keyword>
<feature type="compositionally biased region" description="Low complexity" evidence="1">
    <location>
        <begin position="210"/>
        <end position="220"/>
    </location>
</feature>
<keyword evidence="2" id="KW-0812">Transmembrane</keyword>